<evidence type="ECO:0000313" key="1">
    <source>
        <dbReference type="EMBL" id="TXB68920.1"/>
    </source>
</evidence>
<dbReference type="AlphaFoldDB" id="A0A5C6S4K7"/>
<keyword evidence="2" id="KW-1185">Reference proteome</keyword>
<dbReference type="EMBL" id="VOOR01000003">
    <property type="protein sequence ID" value="TXB68920.1"/>
    <property type="molecule type" value="Genomic_DNA"/>
</dbReference>
<evidence type="ECO:0000313" key="2">
    <source>
        <dbReference type="Proteomes" id="UP000321580"/>
    </source>
</evidence>
<comment type="caution">
    <text evidence="1">The sequence shown here is derived from an EMBL/GenBank/DDBJ whole genome shotgun (WGS) entry which is preliminary data.</text>
</comment>
<protein>
    <submittedName>
        <fullName evidence="1">Uncharacterized protein</fullName>
    </submittedName>
</protein>
<accession>A0A5C6S4K7</accession>
<sequence>MELHTQHCQYCGATSVKNILVRAPGESDKVFVACTQCNAFVASYVIAPLGYYHHGKGYESFLRGIHRSGEFMSGRNVKRMFEDRKEQDLEEFKKICQMLADRTEEEE</sequence>
<name>A0A5C6S4K7_9BACT</name>
<gene>
    <name evidence="1" type="ORF">FRY97_02305</name>
</gene>
<dbReference type="Proteomes" id="UP000321580">
    <property type="component" value="Unassembled WGS sequence"/>
</dbReference>
<dbReference type="OrthoDB" id="282012at2"/>
<proteinExistence type="predicted"/>
<dbReference type="RefSeq" id="WP_147165807.1">
    <property type="nucleotide sequence ID" value="NZ_VOOR01000003.1"/>
</dbReference>
<organism evidence="1 2">
    <name type="scientific">Phaeodactylibacter luteus</name>
    <dbReference type="NCBI Taxonomy" id="1564516"/>
    <lineage>
        <taxon>Bacteria</taxon>
        <taxon>Pseudomonadati</taxon>
        <taxon>Bacteroidota</taxon>
        <taxon>Saprospiria</taxon>
        <taxon>Saprospirales</taxon>
        <taxon>Haliscomenobacteraceae</taxon>
        <taxon>Phaeodactylibacter</taxon>
    </lineage>
</organism>
<reference evidence="1 2" key="1">
    <citation type="submission" date="2019-08" db="EMBL/GenBank/DDBJ databases">
        <title>Genome of Phaeodactylibacter luteus.</title>
        <authorList>
            <person name="Bowman J.P."/>
        </authorList>
    </citation>
    <scope>NUCLEOTIDE SEQUENCE [LARGE SCALE GENOMIC DNA]</scope>
    <source>
        <strain evidence="1 2">KCTC 42180</strain>
    </source>
</reference>